<keyword evidence="3" id="KW-1185">Reference proteome</keyword>
<protein>
    <submittedName>
        <fullName evidence="2">Uncharacterized protein</fullName>
    </submittedName>
</protein>
<proteinExistence type="predicted"/>
<keyword evidence="1" id="KW-0472">Membrane</keyword>
<gene>
    <name evidence="2" type="ORF">NEQG_01082</name>
</gene>
<dbReference type="VEuPathDB" id="MicrosporidiaDB:NEQG_01082"/>
<dbReference type="EMBL" id="GL870878">
    <property type="protein sequence ID" value="EIJ88392.1"/>
    <property type="molecule type" value="Genomic_DNA"/>
</dbReference>
<dbReference type="OrthoDB" id="10329573at2759"/>
<dbReference type="Proteomes" id="UP000002872">
    <property type="component" value="Unassembled WGS sequence"/>
</dbReference>
<accession>I3EGP5</accession>
<dbReference type="InParanoid" id="I3EGP5"/>
<evidence type="ECO:0000313" key="2">
    <source>
        <dbReference type="EMBL" id="EIJ88392.1"/>
    </source>
</evidence>
<organism evidence="2 3">
    <name type="scientific">Nematocida parisii (strain ERTm3)</name>
    <name type="common">Nematode killer fungus</name>
    <dbReference type="NCBI Taxonomy" id="935791"/>
    <lineage>
        <taxon>Eukaryota</taxon>
        <taxon>Fungi</taxon>
        <taxon>Fungi incertae sedis</taxon>
        <taxon>Microsporidia</taxon>
        <taxon>Nematocida</taxon>
    </lineage>
</organism>
<dbReference type="AlphaFoldDB" id="I3EGP5"/>
<dbReference type="HOGENOM" id="CLU_589377_0_0_1"/>
<evidence type="ECO:0000313" key="3">
    <source>
        <dbReference type="Proteomes" id="UP000002872"/>
    </source>
</evidence>
<reference evidence="2" key="1">
    <citation type="submission" date="2011-01" db="EMBL/GenBank/DDBJ databases">
        <title>The Genome Sequence of Nematocida parisii strain ERTm3.</title>
        <authorList>
            <consortium name="The Broad Institute Genome Sequencing Platform"/>
            <consortium name="The Broad Institute Genome Sequencing Center for Infectious Disease"/>
            <person name="Cuomo C."/>
            <person name="Troemel E."/>
            <person name="Young S.K."/>
            <person name="Zeng Q."/>
            <person name="Gargeya S."/>
            <person name="Fitzgerald M."/>
            <person name="Haas B."/>
            <person name="Abouelleil A."/>
            <person name="Alvarado L."/>
            <person name="Arachchi H.M."/>
            <person name="Berlin A."/>
            <person name="Chapman S.B."/>
            <person name="Gearin G."/>
            <person name="Goldberg J."/>
            <person name="Griggs A."/>
            <person name="Gujja S."/>
            <person name="Hansen M."/>
            <person name="Heiman D."/>
            <person name="Howarth C."/>
            <person name="Larimer J."/>
            <person name="Lui A."/>
            <person name="MacDonald P.J.P."/>
            <person name="McCowen C."/>
            <person name="Montmayeur A."/>
            <person name="Murphy C."/>
            <person name="Neiman D."/>
            <person name="Pearson M."/>
            <person name="Priest M."/>
            <person name="Roberts A."/>
            <person name="Saif S."/>
            <person name="Shea T."/>
            <person name="Sisk P."/>
            <person name="Stolte C."/>
            <person name="Sykes S."/>
            <person name="Wortman J."/>
            <person name="Nusbaum C."/>
            <person name="Birren B."/>
        </authorList>
    </citation>
    <scope>NUCLEOTIDE SEQUENCE</scope>
    <source>
        <strain evidence="2">ERTm3</strain>
    </source>
</reference>
<keyword evidence="1" id="KW-1133">Transmembrane helix</keyword>
<feature type="transmembrane region" description="Helical" evidence="1">
    <location>
        <begin position="430"/>
        <end position="448"/>
    </location>
</feature>
<evidence type="ECO:0000256" key="1">
    <source>
        <dbReference type="SAM" id="Phobius"/>
    </source>
</evidence>
<keyword evidence="1" id="KW-0812">Transmembrane</keyword>
<sequence>MIQEIKKKLDRIISNSKVHDTPEVEKFISNQLENILYLQNFKEFINNGNNKEKIDLLCHHPEHIPDIYPYTIDELYEIDEFTGETKLEQGLKYIYTNKGVYNEADRLYNAFNTDLDVGIQCYRANHIFKLDKVRLIRSIHKHIEKIFSERKWFFNIFRVERYVYDTILDEINYTGTILESNEKTDNRTAPLHNGIFWKCTLYQLLSKQMNAEQISEISTELCKLLCRYKEIILCKNTAINRLKEAYIKRLIKESKGSISETSIRQLSLDKLLNYKQNIQSEYLTKIVNEIISHKSYVDDLLINMTIARNNSYIFNSLNTIVKTTQNIPDLESSQKVYIYKIAEKYTNLFGANFSFDIENSAENTNDVKKYTEDIQKLLERTKKENEKLQKVLFYINPLKYIKMKLLNIWVFLSKYTPPEPERSRITTVKGIILVLLLLLIVGSLRAFGNHIFLSSGIMPCGTIK</sequence>
<name>I3EGP5_NEMP3</name>